<comment type="caution">
    <text evidence="12">The sequence shown here is derived from an EMBL/GenBank/DDBJ whole genome shotgun (WGS) entry which is preliminary data.</text>
</comment>
<proteinExistence type="inferred from homology"/>
<feature type="domain" description="Glycosyl hydrolase family 32 C-terminal" evidence="11">
    <location>
        <begin position="343"/>
        <end position="478"/>
    </location>
</feature>
<keyword evidence="13" id="KW-1185">Reference proteome</keyword>
<accession>A0A417YN47</accession>
<evidence type="ECO:0000259" key="11">
    <source>
        <dbReference type="Pfam" id="PF08244"/>
    </source>
</evidence>
<dbReference type="SUPFAM" id="SSF75005">
    <property type="entry name" value="Arabinanase/levansucrase/invertase"/>
    <property type="match status" value="1"/>
</dbReference>
<dbReference type="RefSeq" id="WP_118888314.1">
    <property type="nucleotide sequence ID" value="NZ_JAMAWL010000006.1"/>
</dbReference>
<evidence type="ECO:0000256" key="6">
    <source>
        <dbReference type="ARBA" id="ARBA00023295"/>
    </source>
</evidence>
<evidence type="ECO:0000313" key="12">
    <source>
        <dbReference type="EMBL" id="RHW35119.1"/>
    </source>
</evidence>
<dbReference type="Proteomes" id="UP000285456">
    <property type="component" value="Unassembled WGS sequence"/>
</dbReference>
<dbReference type="Pfam" id="PF00251">
    <property type="entry name" value="Glyco_hydro_32N"/>
    <property type="match status" value="1"/>
</dbReference>
<dbReference type="AlphaFoldDB" id="A0A417YN47"/>
<protein>
    <recommendedName>
        <fullName evidence="4 8">Sucrose-6-phosphate hydrolase</fullName>
        <ecNumber evidence="3 8">3.2.1.26</ecNumber>
    </recommendedName>
    <alternativeName>
        <fullName evidence="7 9">Invertase</fullName>
    </alternativeName>
</protein>
<comment type="catalytic activity">
    <reaction evidence="8">
        <text>Hydrolysis of terminal non-reducing beta-D-fructofuranoside residues in beta-D-fructofuranosides.</text>
        <dbReference type="EC" id="3.2.1.26"/>
    </reaction>
</comment>
<dbReference type="InterPro" id="IPR018053">
    <property type="entry name" value="Glyco_hydro_32_AS"/>
</dbReference>
<sequence>MKQSFSELKQRAYKNIDDRKKTVARDPYRLHFHIMPLVGLLNDPNGFVFYKGQYHMFYQWNPFQTEHGAKFWGHAVSDDLVHWEEAPIALAPDQWYDKNGCYSGSAVVFQEKLYVFYTGNVKNEHGKRESYQCLAVSEDGIHFEKKGPIIHVPQGYTMHFRDPKVFEKDGKWYMVLGAQTEDEQGEAVIYTSANLANWSFQGVLAGSGHNGLSDFGYMWECPDLFELDGQDILAVCPQGLSPKGFAYNNIFQSGYFAGKVDYEKILFDHGNFIELDRGFDFYAPQTTADPSGRRILVGWMGNADEGDSIHPTIKHEWIHALTLPRELQWKDGKLHQYPVEELQLLREEGVHHTDVVVWEEAVDLPRVNGQVFELEIAIKDLAAAEFSVEIGEKSSFRYDAKTQICTFQRGEFSKNGVEGRHCVLESLQNIQIFKDTSSIEIFINNGEEVFTSRVFDNPDVDEIRFIAKAGHVKIDVKKWNIKRVTEY</sequence>
<keyword evidence="9" id="KW-0119">Carbohydrate metabolism</keyword>
<dbReference type="GO" id="GO:0005985">
    <property type="term" value="P:sucrose metabolic process"/>
    <property type="evidence" value="ECO:0007669"/>
    <property type="project" value="UniProtKB-UniPathway"/>
</dbReference>
<dbReference type="EC" id="3.2.1.26" evidence="3 8"/>
<dbReference type="GO" id="GO:0004564">
    <property type="term" value="F:beta-fructofuranosidase activity"/>
    <property type="evidence" value="ECO:0007669"/>
    <property type="project" value="UniProtKB-EC"/>
</dbReference>
<dbReference type="GO" id="GO:0005737">
    <property type="term" value="C:cytoplasm"/>
    <property type="evidence" value="ECO:0007669"/>
    <property type="project" value="UniProtKB-SubCell"/>
</dbReference>
<dbReference type="UniPathway" id="UPA00238"/>
<evidence type="ECO:0000256" key="3">
    <source>
        <dbReference type="ARBA" id="ARBA00012758"/>
    </source>
</evidence>
<dbReference type="InterPro" id="IPR013320">
    <property type="entry name" value="ConA-like_dom_sf"/>
</dbReference>
<dbReference type="PANTHER" id="PTHR43101">
    <property type="entry name" value="BETA-FRUCTOSIDASE"/>
    <property type="match status" value="1"/>
</dbReference>
<dbReference type="InterPro" id="IPR006232">
    <property type="entry name" value="Suc6P_hydrolase"/>
</dbReference>
<dbReference type="InterPro" id="IPR023296">
    <property type="entry name" value="Glyco_hydro_beta-prop_sf"/>
</dbReference>
<dbReference type="OrthoDB" id="9759709at2"/>
<dbReference type="PROSITE" id="PS00609">
    <property type="entry name" value="GLYCOSYL_HYDROL_F32"/>
    <property type="match status" value="1"/>
</dbReference>
<evidence type="ECO:0000256" key="4">
    <source>
        <dbReference type="ARBA" id="ARBA00019623"/>
    </source>
</evidence>
<evidence type="ECO:0000313" key="13">
    <source>
        <dbReference type="Proteomes" id="UP000285456"/>
    </source>
</evidence>
<dbReference type="InterPro" id="IPR013148">
    <property type="entry name" value="Glyco_hydro_32_N"/>
</dbReference>
<evidence type="ECO:0000256" key="7">
    <source>
        <dbReference type="ARBA" id="ARBA00033367"/>
    </source>
</evidence>
<keyword evidence="6 8" id="KW-0326">Glycosidase</keyword>
<dbReference type="PANTHER" id="PTHR43101:SF1">
    <property type="entry name" value="BETA-FRUCTOSIDASE"/>
    <property type="match status" value="1"/>
</dbReference>
<dbReference type="NCBIfam" id="TIGR01322">
    <property type="entry name" value="scrB_fam"/>
    <property type="match status" value="1"/>
</dbReference>
<dbReference type="Gene3D" id="2.115.10.20">
    <property type="entry name" value="Glycosyl hydrolase domain, family 43"/>
    <property type="match status" value="1"/>
</dbReference>
<evidence type="ECO:0000256" key="1">
    <source>
        <dbReference type="ARBA" id="ARBA00004914"/>
    </source>
</evidence>
<comment type="function">
    <text evidence="9">Enables the bacterium to metabolize sucrose as a sole carbon source.</text>
</comment>
<comment type="subcellular location">
    <subcellularLocation>
        <location evidence="9">Cytoplasm</location>
    </subcellularLocation>
</comment>
<evidence type="ECO:0000256" key="5">
    <source>
        <dbReference type="ARBA" id="ARBA00022801"/>
    </source>
</evidence>
<evidence type="ECO:0000256" key="9">
    <source>
        <dbReference type="RuleBase" id="RU365015"/>
    </source>
</evidence>
<dbReference type="InterPro" id="IPR013189">
    <property type="entry name" value="Glyco_hydro_32_C"/>
</dbReference>
<dbReference type="Gene3D" id="2.60.120.560">
    <property type="entry name" value="Exo-inulinase, domain 1"/>
    <property type="match status" value="1"/>
</dbReference>
<dbReference type="SMART" id="SM00640">
    <property type="entry name" value="Glyco_32"/>
    <property type="match status" value="1"/>
</dbReference>
<feature type="domain" description="Glycosyl hydrolase family 32 N-terminal" evidence="10">
    <location>
        <begin position="33"/>
        <end position="338"/>
    </location>
</feature>
<dbReference type="InterPro" id="IPR051214">
    <property type="entry name" value="GH32_Enzymes"/>
</dbReference>
<dbReference type="InterPro" id="IPR001362">
    <property type="entry name" value="Glyco_hydro_32"/>
</dbReference>
<dbReference type="Pfam" id="PF08244">
    <property type="entry name" value="Glyco_hydro_32C"/>
    <property type="match status" value="1"/>
</dbReference>
<reference evidence="12 13" key="1">
    <citation type="journal article" date="2007" name="Int. J. Syst. Evol. Microbiol.">
        <title>Oceanobacillus profundus sp. nov., isolated from a deep-sea sediment core.</title>
        <authorList>
            <person name="Kim Y.G."/>
            <person name="Choi D.H."/>
            <person name="Hyun S."/>
            <person name="Cho B.C."/>
        </authorList>
    </citation>
    <scope>NUCLEOTIDE SEQUENCE [LARGE SCALE GENOMIC DNA]</scope>
    <source>
        <strain evidence="12 13">DSM 18246</strain>
    </source>
</reference>
<dbReference type="CDD" id="cd18623">
    <property type="entry name" value="GH32_ScrB-like"/>
    <property type="match status" value="1"/>
</dbReference>
<comment type="pathway">
    <text evidence="1 9">Glycan biosynthesis; sucrose metabolism.</text>
</comment>
<evidence type="ECO:0000259" key="10">
    <source>
        <dbReference type="Pfam" id="PF00251"/>
    </source>
</evidence>
<gene>
    <name evidence="12" type="ORF">D1B32_00420</name>
</gene>
<evidence type="ECO:0000256" key="2">
    <source>
        <dbReference type="ARBA" id="ARBA00009902"/>
    </source>
</evidence>
<dbReference type="EMBL" id="QWEH01000001">
    <property type="protein sequence ID" value="RHW35119.1"/>
    <property type="molecule type" value="Genomic_DNA"/>
</dbReference>
<organism evidence="12 13">
    <name type="scientific">Oceanobacillus profundus</name>
    <dbReference type="NCBI Taxonomy" id="372463"/>
    <lineage>
        <taxon>Bacteria</taxon>
        <taxon>Bacillati</taxon>
        <taxon>Bacillota</taxon>
        <taxon>Bacilli</taxon>
        <taxon>Bacillales</taxon>
        <taxon>Bacillaceae</taxon>
        <taxon>Oceanobacillus</taxon>
    </lineage>
</organism>
<keyword evidence="5 8" id="KW-0378">Hydrolase</keyword>
<evidence type="ECO:0000256" key="8">
    <source>
        <dbReference type="RuleBase" id="RU362110"/>
    </source>
</evidence>
<name>A0A417YN47_9BACI</name>
<comment type="similarity">
    <text evidence="2 8">Belongs to the glycosyl hydrolase 32 family.</text>
</comment>
<dbReference type="SUPFAM" id="SSF49899">
    <property type="entry name" value="Concanavalin A-like lectins/glucanases"/>
    <property type="match status" value="1"/>
</dbReference>
<keyword evidence="9" id="KW-0963">Cytoplasm</keyword>